<dbReference type="PANTHER" id="PTHR10039">
    <property type="entry name" value="AMELOGENIN"/>
    <property type="match status" value="1"/>
</dbReference>
<sequence>MPGIESLYQETTHEAAFDSDARDPPPRCFPGTRGKEVRKVVSWASQSGDQPLLWVKGEGGAGKSALAQTCVEELENMGMPFAAFFFSQARGWNNHRRLILTIAYQLSTQLPEYRTLLDAKIRQDRSLLYHKRMASQFKELILDPFGELERTGINTRRRIPIFVDALDECDTIAAQYEIVQLVASAAEKLPHAFCWAFFSRPEMHLEEVFSHRYLNPRYLQTIILPRLQITNNIAQGEMLPLHLARGQRIPFRINPTDTPTSIATGLYLASVTSIAESDGVDRNVYSPRPNPMDNHRLKDHFVDLPAHLDSGDKMQGRVIKVFGVRQMACNPAWGMVVFASFLAFCAWYALR</sequence>
<keyword evidence="2" id="KW-0472">Membrane</keyword>
<keyword evidence="2" id="KW-1133">Transmembrane helix</keyword>
<dbReference type="OrthoDB" id="5967843at2759"/>
<comment type="caution">
    <text evidence="4">The sequence shown here is derived from an EMBL/GenBank/DDBJ whole genome shotgun (WGS) entry which is preliminary data.</text>
</comment>
<dbReference type="InterPro" id="IPR056884">
    <property type="entry name" value="NPHP3-like_N"/>
</dbReference>
<protein>
    <recommendedName>
        <fullName evidence="3">Nephrocystin 3-like N-terminal domain-containing protein</fullName>
    </recommendedName>
</protein>
<feature type="transmembrane region" description="Helical" evidence="2">
    <location>
        <begin position="332"/>
        <end position="350"/>
    </location>
</feature>
<dbReference type="Pfam" id="PF24883">
    <property type="entry name" value="NPHP3_N"/>
    <property type="match status" value="1"/>
</dbReference>
<dbReference type="EMBL" id="JAACJO010000002">
    <property type="protein sequence ID" value="KAF5362308.1"/>
    <property type="molecule type" value="Genomic_DNA"/>
</dbReference>
<evidence type="ECO:0000259" key="3">
    <source>
        <dbReference type="Pfam" id="PF24883"/>
    </source>
</evidence>
<gene>
    <name evidence="4" type="ORF">D9756_002020</name>
</gene>
<accession>A0A8H5GC86</accession>
<feature type="domain" description="Nephrocystin 3-like N-terminal" evidence="3">
    <location>
        <begin position="39"/>
        <end position="200"/>
    </location>
</feature>
<proteinExistence type="predicted"/>
<dbReference type="Proteomes" id="UP000559027">
    <property type="component" value="Unassembled WGS sequence"/>
</dbReference>
<keyword evidence="2" id="KW-0812">Transmembrane</keyword>
<evidence type="ECO:0000256" key="1">
    <source>
        <dbReference type="ARBA" id="ARBA00022737"/>
    </source>
</evidence>
<dbReference type="InterPro" id="IPR027417">
    <property type="entry name" value="P-loop_NTPase"/>
</dbReference>
<name>A0A8H5GC86_9AGAR</name>
<keyword evidence="1" id="KW-0677">Repeat</keyword>
<evidence type="ECO:0000313" key="4">
    <source>
        <dbReference type="EMBL" id="KAF5362308.1"/>
    </source>
</evidence>
<reference evidence="4 5" key="1">
    <citation type="journal article" date="2020" name="ISME J.">
        <title>Uncovering the hidden diversity of litter-decomposition mechanisms in mushroom-forming fungi.</title>
        <authorList>
            <person name="Floudas D."/>
            <person name="Bentzer J."/>
            <person name="Ahren D."/>
            <person name="Johansson T."/>
            <person name="Persson P."/>
            <person name="Tunlid A."/>
        </authorList>
    </citation>
    <scope>NUCLEOTIDE SEQUENCE [LARGE SCALE GENOMIC DNA]</scope>
    <source>
        <strain evidence="4 5">CBS 146.42</strain>
    </source>
</reference>
<organism evidence="4 5">
    <name type="scientific">Leucocoprinus leucothites</name>
    <dbReference type="NCBI Taxonomy" id="201217"/>
    <lineage>
        <taxon>Eukaryota</taxon>
        <taxon>Fungi</taxon>
        <taxon>Dikarya</taxon>
        <taxon>Basidiomycota</taxon>
        <taxon>Agaricomycotina</taxon>
        <taxon>Agaricomycetes</taxon>
        <taxon>Agaricomycetidae</taxon>
        <taxon>Agaricales</taxon>
        <taxon>Agaricineae</taxon>
        <taxon>Agaricaceae</taxon>
        <taxon>Leucocoprinus</taxon>
    </lineage>
</organism>
<dbReference type="AlphaFoldDB" id="A0A8H5GC86"/>
<keyword evidence="5" id="KW-1185">Reference proteome</keyword>
<dbReference type="Gene3D" id="3.40.50.300">
    <property type="entry name" value="P-loop containing nucleotide triphosphate hydrolases"/>
    <property type="match status" value="1"/>
</dbReference>
<dbReference type="PANTHER" id="PTHR10039:SF5">
    <property type="entry name" value="NACHT DOMAIN-CONTAINING PROTEIN"/>
    <property type="match status" value="1"/>
</dbReference>
<evidence type="ECO:0000256" key="2">
    <source>
        <dbReference type="SAM" id="Phobius"/>
    </source>
</evidence>
<dbReference type="SUPFAM" id="SSF52540">
    <property type="entry name" value="P-loop containing nucleoside triphosphate hydrolases"/>
    <property type="match status" value="1"/>
</dbReference>
<evidence type="ECO:0000313" key="5">
    <source>
        <dbReference type="Proteomes" id="UP000559027"/>
    </source>
</evidence>